<proteinExistence type="predicted"/>
<protein>
    <submittedName>
        <fullName evidence="1">Uncharacterized protein</fullName>
    </submittedName>
</protein>
<keyword evidence="2" id="KW-1185">Reference proteome</keyword>
<evidence type="ECO:0000313" key="2">
    <source>
        <dbReference type="Proteomes" id="UP000299102"/>
    </source>
</evidence>
<gene>
    <name evidence="1" type="ORF">EVAR_21859_1</name>
</gene>
<evidence type="ECO:0000313" key="1">
    <source>
        <dbReference type="EMBL" id="GBP34795.1"/>
    </source>
</evidence>
<dbReference type="OrthoDB" id="7428813at2759"/>
<sequence length="189" mass="20557">MRSTISGLKTDNQDPNIVCSGFYLHTLSLTANDNGTSPSSPLLQRKIIPSLQTPIYAAVTKNLFIAMSSGSSTATLAGGGPRADVRRRMAERGKHRVAPVPAPAKRQYAYVPCPRSEEVGTDLALQLLKHPETEYPDERTPPAYEIKDRGRCKWASLAAAVASASDACYDILRGMRANANFARFFFPVS</sequence>
<dbReference type="AlphaFoldDB" id="A0A4C1VB22"/>
<comment type="caution">
    <text evidence="1">The sequence shown here is derived from an EMBL/GenBank/DDBJ whole genome shotgun (WGS) entry which is preliminary data.</text>
</comment>
<accession>A0A4C1VB22</accession>
<name>A0A4C1VB22_EUMVA</name>
<reference evidence="1 2" key="1">
    <citation type="journal article" date="2019" name="Commun. Biol.">
        <title>The bagworm genome reveals a unique fibroin gene that provides high tensile strength.</title>
        <authorList>
            <person name="Kono N."/>
            <person name="Nakamura H."/>
            <person name="Ohtoshi R."/>
            <person name="Tomita M."/>
            <person name="Numata K."/>
            <person name="Arakawa K."/>
        </authorList>
    </citation>
    <scope>NUCLEOTIDE SEQUENCE [LARGE SCALE GENOMIC DNA]</scope>
</reference>
<dbReference type="Proteomes" id="UP000299102">
    <property type="component" value="Unassembled WGS sequence"/>
</dbReference>
<organism evidence="1 2">
    <name type="scientific">Eumeta variegata</name>
    <name type="common">Bagworm moth</name>
    <name type="synonym">Eumeta japonica</name>
    <dbReference type="NCBI Taxonomy" id="151549"/>
    <lineage>
        <taxon>Eukaryota</taxon>
        <taxon>Metazoa</taxon>
        <taxon>Ecdysozoa</taxon>
        <taxon>Arthropoda</taxon>
        <taxon>Hexapoda</taxon>
        <taxon>Insecta</taxon>
        <taxon>Pterygota</taxon>
        <taxon>Neoptera</taxon>
        <taxon>Endopterygota</taxon>
        <taxon>Lepidoptera</taxon>
        <taxon>Glossata</taxon>
        <taxon>Ditrysia</taxon>
        <taxon>Tineoidea</taxon>
        <taxon>Psychidae</taxon>
        <taxon>Oiketicinae</taxon>
        <taxon>Eumeta</taxon>
    </lineage>
</organism>
<dbReference type="EMBL" id="BGZK01000294">
    <property type="protein sequence ID" value="GBP34795.1"/>
    <property type="molecule type" value="Genomic_DNA"/>
</dbReference>